<evidence type="ECO:0000313" key="3">
    <source>
        <dbReference type="Proteomes" id="UP001174936"/>
    </source>
</evidence>
<dbReference type="Proteomes" id="UP001174936">
    <property type="component" value="Unassembled WGS sequence"/>
</dbReference>
<feature type="compositionally biased region" description="Polar residues" evidence="1">
    <location>
        <begin position="279"/>
        <end position="298"/>
    </location>
</feature>
<organism evidence="2 3">
    <name type="scientific">Cercophora newfieldiana</name>
    <dbReference type="NCBI Taxonomy" id="92897"/>
    <lineage>
        <taxon>Eukaryota</taxon>
        <taxon>Fungi</taxon>
        <taxon>Dikarya</taxon>
        <taxon>Ascomycota</taxon>
        <taxon>Pezizomycotina</taxon>
        <taxon>Sordariomycetes</taxon>
        <taxon>Sordariomycetidae</taxon>
        <taxon>Sordariales</taxon>
        <taxon>Lasiosphaeriaceae</taxon>
        <taxon>Cercophora</taxon>
    </lineage>
</organism>
<evidence type="ECO:0008006" key="4">
    <source>
        <dbReference type="Google" id="ProtNLM"/>
    </source>
</evidence>
<evidence type="ECO:0000256" key="1">
    <source>
        <dbReference type="SAM" id="MobiDB-lite"/>
    </source>
</evidence>
<dbReference type="PANTHER" id="PTHR38166:SF1">
    <property type="entry name" value="C2H2-TYPE DOMAIN-CONTAINING PROTEIN"/>
    <property type="match status" value="1"/>
</dbReference>
<dbReference type="EMBL" id="JAULSV010000006">
    <property type="protein sequence ID" value="KAK0641289.1"/>
    <property type="molecule type" value="Genomic_DNA"/>
</dbReference>
<proteinExistence type="predicted"/>
<feature type="region of interest" description="Disordered" evidence="1">
    <location>
        <begin position="409"/>
        <end position="479"/>
    </location>
</feature>
<gene>
    <name evidence="2" type="ORF">B0T16DRAFT_419606</name>
</gene>
<feature type="region of interest" description="Disordered" evidence="1">
    <location>
        <begin position="219"/>
        <end position="258"/>
    </location>
</feature>
<keyword evidence="3" id="KW-1185">Reference proteome</keyword>
<feature type="compositionally biased region" description="Acidic residues" evidence="1">
    <location>
        <begin position="348"/>
        <end position="366"/>
    </location>
</feature>
<evidence type="ECO:0000313" key="2">
    <source>
        <dbReference type="EMBL" id="KAK0641289.1"/>
    </source>
</evidence>
<feature type="compositionally biased region" description="Polar residues" evidence="1">
    <location>
        <begin position="221"/>
        <end position="231"/>
    </location>
</feature>
<dbReference type="PANTHER" id="PTHR38166">
    <property type="entry name" value="C2H2-TYPE DOMAIN-CONTAINING PROTEIN-RELATED"/>
    <property type="match status" value="1"/>
</dbReference>
<accession>A0AA39XWA2</accession>
<name>A0AA39XWA2_9PEZI</name>
<reference evidence="2" key="1">
    <citation type="submission" date="2023-06" db="EMBL/GenBank/DDBJ databases">
        <title>Genome-scale phylogeny and comparative genomics of the fungal order Sordariales.</title>
        <authorList>
            <consortium name="Lawrence Berkeley National Laboratory"/>
            <person name="Hensen N."/>
            <person name="Bonometti L."/>
            <person name="Westerberg I."/>
            <person name="Brannstrom I.O."/>
            <person name="Guillou S."/>
            <person name="Cros-Aarteil S."/>
            <person name="Calhoun S."/>
            <person name="Haridas S."/>
            <person name="Kuo A."/>
            <person name="Mondo S."/>
            <person name="Pangilinan J."/>
            <person name="Riley R."/>
            <person name="Labutti K."/>
            <person name="Andreopoulos B."/>
            <person name="Lipzen A."/>
            <person name="Chen C."/>
            <person name="Yanf M."/>
            <person name="Daum C."/>
            <person name="Ng V."/>
            <person name="Clum A."/>
            <person name="Steindorff A."/>
            <person name="Ohm R."/>
            <person name="Martin F."/>
            <person name="Silar P."/>
            <person name="Natvig D."/>
            <person name="Lalanne C."/>
            <person name="Gautier V."/>
            <person name="Ament-Velasquez S.L."/>
            <person name="Kruys A."/>
            <person name="Hutchinson M.I."/>
            <person name="Powell A.J."/>
            <person name="Barry K."/>
            <person name="Miller A.N."/>
            <person name="Grigoriev I.V."/>
            <person name="Debuchy R."/>
            <person name="Gladieux P."/>
            <person name="Thoren M.H."/>
            <person name="Johannesson H."/>
        </authorList>
    </citation>
    <scope>NUCLEOTIDE SEQUENCE</scope>
    <source>
        <strain evidence="2">SMH2532-1</strain>
    </source>
</reference>
<comment type="caution">
    <text evidence="2">The sequence shown here is derived from an EMBL/GenBank/DDBJ whole genome shotgun (WGS) entry which is preliminary data.</text>
</comment>
<feature type="compositionally biased region" description="Polar residues" evidence="1">
    <location>
        <begin position="247"/>
        <end position="258"/>
    </location>
</feature>
<protein>
    <recommendedName>
        <fullName evidence="4">C2H2-type domain-containing protein</fullName>
    </recommendedName>
</protein>
<feature type="compositionally biased region" description="Polar residues" evidence="1">
    <location>
        <begin position="412"/>
        <end position="446"/>
    </location>
</feature>
<sequence>MSSIGLRRSCHTLGATLLREPARKGRTGRPKNSPTHILSGSHVLCKYPNGYADVSSPRASIIAPRPAPVGWQAVEAPDSQNDELPSLRRERTRRPSLIDPDRFEDTVELFHAIVSPRYPQSFFNPQFAKLCDLSLHSLEPGEIRRFLTPRGWIRCTEAVILIYRLLGDPDADFKLCRTLVLPEDHPDPGVPLIIGLPWINEEPLLRQRIKNQTEYHAVDIRSSSSSQTTDLQGDVPADEIGPGARHSTLTGDAPSISTSSPLLAAPRLYEIAIISNKSQASSPNLGPQSDSGSRTSNEPRMWDVSSEDLSDTVSDLASESLDPHSPQEPTPGWSDASETAVENTPVCGEEDSDVEDSEDCMSDLTDDTNASTLDGHGFTTEVFTRLELPFVAWIEGKAMSLAQEKLEEAGLSTHSPMSQHSPGGETNTAGSSPSETAPQNSQRTSAPSPPGRLKLRKRKLDEKDDDDAGKRRGSWKGSADYTADTPIATFACPFHKKYPGNEKLGKACLGPGWESTHRVKEHIFRCHPRLALQCLRCFEVFDDDAMLRNHMRAQPPDQCNVIEEQELMHIRTTPQETELKKRSPRNMPEKEKWVRMYQILFPEVKSHEIPSPCES</sequence>
<feature type="region of interest" description="Disordered" evidence="1">
    <location>
        <begin position="279"/>
        <end position="375"/>
    </location>
</feature>
<dbReference type="AlphaFoldDB" id="A0AA39XWA2"/>